<dbReference type="EMBL" id="CP056069">
    <property type="protein sequence ID" value="UKK00218.2"/>
    <property type="molecule type" value="Genomic_DNA"/>
</dbReference>
<accession>A0A976QTV4</accession>
<evidence type="ECO:0000256" key="1">
    <source>
        <dbReference type="SAM" id="MobiDB-lite"/>
    </source>
</evidence>
<feature type="compositionally biased region" description="Basic and acidic residues" evidence="1">
    <location>
        <begin position="766"/>
        <end position="780"/>
    </location>
</feature>
<gene>
    <name evidence="2" type="ORF">MACK_000288</name>
</gene>
<feature type="region of interest" description="Disordered" evidence="1">
    <location>
        <begin position="909"/>
        <end position="943"/>
    </location>
</feature>
<name>A0A976QTV4_THEOR</name>
<feature type="compositionally biased region" description="Polar residues" evidence="1">
    <location>
        <begin position="725"/>
        <end position="759"/>
    </location>
</feature>
<dbReference type="Proteomes" id="UP000244811">
    <property type="component" value="Chromosome 1"/>
</dbReference>
<evidence type="ECO:0000313" key="2">
    <source>
        <dbReference type="EMBL" id="UKK00218.2"/>
    </source>
</evidence>
<proteinExistence type="predicted"/>
<protein>
    <submittedName>
        <fullName evidence="2">Uncharacterized protein</fullName>
    </submittedName>
</protein>
<evidence type="ECO:0000313" key="3">
    <source>
        <dbReference type="Proteomes" id="UP000244811"/>
    </source>
</evidence>
<feature type="compositionally biased region" description="Low complexity" evidence="1">
    <location>
        <begin position="925"/>
        <end position="943"/>
    </location>
</feature>
<organism evidence="2 3">
    <name type="scientific">Theileria orientalis</name>
    <dbReference type="NCBI Taxonomy" id="68886"/>
    <lineage>
        <taxon>Eukaryota</taxon>
        <taxon>Sar</taxon>
        <taxon>Alveolata</taxon>
        <taxon>Apicomplexa</taxon>
        <taxon>Aconoidasida</taxon>
        <taxon>Piroplasmida</taxon>
        <taxon>Theileriidae</taxon>
        <taxon>Theileria</taxon>
    </lineage>
</organism>
<sequence length="1877" mass="213897">MFQHTSSVNITESLFTGLHIVVSKTETVKDSEFNEILSFLNSELNSFDTNDLVSDFISSGEFDWFKDRIHFSSKLRLGPTQILWNSEEKLTGREHILNTSKALKSLKEANTSSYFSDSTLHINYISEKKYEESPNLFYKHSAIASLIVDRQTDIFSLVDLFYSKKDKCNDKVPYHFLLTRSGLVSRLIDEFDKYIVKENLHKYRKYNAEDDEFIHDCFLFVKERESGNEGSNGSVDIVDDDGNVGSENNTTVSSGRDKNPLHSALKEIVLNILTSFLSQLVTYFSKEAYSLESIKKYILKPITHLHLGKPKKSSLKVNSVYNGANVRVYGELYLLLNKKELAINYYTLSSYLFNAEGSDLEYCRTLFALSIVIFNQYLSKLAADVAISVNVPDDIASGNASIDLDSDDYHAIGTVGIDVANESIEANEDDQPSGRTLENIDVTTELDIDSIKIKYDKYDKYSIEGLTKDVGEKPLNYLLFYLNKSYKLWIKTSDNSSEVELLFAFYVNILFKIKSLFITKVINSFVIYSNRVFTKEKQCNILKYIISLLSKSKYKRKLLFYQHLLNELVNDSKIVDTEQREYKYKDINYVIYNLVSAVYNGLNDKKYNSFLDGLNFVEYEHWYQIKNKIIECQMAKLFGSSGSDVEVECVGRANSGCQKQELNKKVNKLILMKYMNMFDYLMDLKHPIDLTMFERIKREFVESQNHFIITHFIILSHSNGATDPISNTNKTTSRGDNSNSKSVCGEANVNTATGTSTHSVGAVTVNRDDTVNDTSMKDDGGMNNEPFDLLNKMNKRGSSVHFIGGFEELQFNNFPIACSIKLKQDNYNYQHSNIKKVEHVYSSGRKRIQYNILVKGSYKHFKIKTVYSDHLIEPKCVIMNKRLCIIYRCEIRKSDVNLTSRKRYKRATNSSVSDCDDVNPDNVATNDDSGTDTGNNTINNGTSATSGNKKKYVEYVYDKVDKVVYVDKELSVEVTWDNPLPVYLVLKNVRLITIGASFDNEYTEIEVPSFKRNFKQNLKIVIGQPGVLHIIGISFLLFDKLQCYQLLFKDVHLLSNLLTRYETDDEFEDNLKNDTGLMDSLKKTAVLELNAVNNYNKSRLDVYFTDFNNFYTDTRFSNFYSISSSRRTTNSSRVTGKISLNTSIYDSARSNLSRLTRSISNTMGAVGNVNRRTSIASSSARRSSINTIATSNNPSIIDIDSIKSDMVSWLRVPKFGQGTVLKELKLCMGYSCSYCNIFYSYYGSLSASRGGDSVSINGAYGDNNTLSSNNTIDDINMVHNDTVDNVNMANNSNVENIKSANSASVDGGDNIAVDGLINGEIKLIYIRLKNENKNHSFTNVKITALPYYTTELPDHDVIDSYKNEVYGARKRKIKNITIEGDYVEEKLKKNRLKNIKQQFYSKFIIILSEHCQLIRSNGVDCHDISMNNYNEYSSGVSVPPNETLYVPIIYKCNDIINNFNVILDYTIVKVSDGGTSDDNNSKDGDDGVSTERGYVYRNVKVKVNKSLEINNIKFESMVYFNLKHFIHNSDEFVHLFKQSTLSSLKTYMPIFDNKCVKAFINIINKSEIKFNCVINRANFVSEPNYTQRWSVKMRRMDYTKDVDLHEFTQMVLAHLQVKWTCDLNHIGVTNVYNLSDQDNYKLYTSSSYNNLTANSFNLANSWSYSSLSRRRLSMFERVIITNINNLIMSKLTIQLSVSTNDETGSTKGTFDTSTGSKFTVNVLVRNNGYEAVNDYKVVIIPFNRECYTKTSGIQYTGCLEQIGVCPIIGLRCDSTNTTCNGILNGGNIGTEHTINGSTNRYAYDWDYYLKVASVEFVITEPGTLGINAAIISQNEKIVYWHHNPLTVNIRSYFMLFGWCRKLLWNTFIYQSIISLIF</sequence>
<reference evidence="2" key="1">
    <citation type="submission" date="2022-07" db="EMBL/GenBank/DDBJ databases">
        <title>Evaluation of T. orientalis genome assembly methods using nanopore sequencing and analysis of variation between genomes.</title>
        <authorList>
            <person name="Yam J."/>
            <person name="Micallef M.L."/>
            <person name="Liu M."/>
            <person name="Djordjevic S.P."/>
            <person name="Bogema D.R."/>
            <person name="Jenkins C."/>
        </authorList>
    </citation>
    <scope>NUCLEOTIDE SEQUENCE</scope>
    <source>
        <strain evidence="2">Goon Nure</strain>
    </source>
</reference>
<feature type="region of interest" description="Disordered" evidence="1">
    <location>
        <begin position="725"/>
        <end position="783"/>
    </location>
</feature>